<dbReference type="EMBL" id="MZ334526">
    <property type="protein sequence ID" value="UBF23291.1"/>
    <property type="molecule type" value="Genomic_DNA"/>
</dbReference>
<gene>
    <name evidence="1" type="ORF">HRTV-29_gp13</name>
</gene>
<keyword evidence="2" id="KW-1185">Reference proteome</keyword>
<evidence type="ECO:0000313" key="1">
    <source>
        <dbReference type="EMBL" id="UBF23291.1"/>
    </source>
</evidence>
<protein>
    <recommendedName>
        <fullName evidence="3">C2H2-type domain-containing protein</fullName>
    </recommendedName>
</protein>
<name>A0AAE9BZJ0_9CAUD</name>
<dbReference type="Proteomes" id="UP000827282">
    <property type="component" value="Segment"/>
</dbReference>
<reference evidence="1" key="1">
    <citation type="submission" date="2021-05" db="EMBL/GenBank/DDBJ databases">
        <title>Diversity, taxonomy and evolution of archaeal viruses of the class Caudoviricetes.</title>
        <authorList>
            <person name="Liu Y."/>
            <person name="Demina T.A."/>
            <person name="Roux S."/>
            <person name="Aiewsakun P."/>
            <person name="Kazlauskas D."/>
            <person name="Simmonds P."/>
            <person name="Prangishvili D."/>
            <person name="Oksanen H.M."/>
            <person name="Krupovic M."/>
        </authorList>
    </citation>
    <scope>NUCLEOTIDE SEQUENCE</scope>
    <source>
        <strain evidence="1">HRTV-29/29</strain>
    </source>
</reference>
<organism evidence="1 2">
    <name type="scientific">Halorubrum tailed virus 29</name>
    <dbReference type="NCBI Taxonomy" id="2878010"/>
    <lineage>
        <taxon>Viruses</taxon>
        <taxon>Duplodnaviria</taxon>
        <taxon>Heunggongvirae</taxon>
        <taxon>Uroviricota</taxon>
        <taxon>Caudoviricetes</taxon>
        <taxon>Kirjokansivirales</taxon>
        <taxon>Haloferuviridae</taxon>
        <taxon>Dpdavirus</taxon>
        <taxon>Dpdavirus caudatum</taxon>
        <taxon>Dpdavirus HRTV29</taxon>
    </lineage>
</organism>
<sequence>MGHAEVDREECAAIRERLVGHESVAELRAWNGRTRRTLRRHATGECGHDHDTPPLVETPEGWTERLTCDDCGEVFQSAGGLTQHTGTCVEAGVTVTWDE</sequence>
<evidence type="ECO:0000313" key="2">
    <source>
        <dbReference type="Proteomes" id="UP000827282"/>
    </source>
</evidence>
<accession>A0AAE9BZJ0</accession>
<proteinExistence type="predicted"/>
<evidence type="ECO:0008006" key="3">
    <source>
        <dbReference type="Google" id="ProtNLM"/>
    </source>
</evidence>